<protein>
    <submittedName>
        <fullName evidence="2">Uncharacterized protein</fullName>
    </submittedName>
</protein>
<keyword evidence="1" id="KW-0472">Membrane</keyword>
<accession>X1MBD1</accession>
<keyword evidence="1" id="KW-0812">Transmembrane</keyword>
<name>X1MBD1_9ZZZZ</name>
<dbReference type="EMBL" id="BARV01008419">
    <property type="protein sequence ID" value="GAI03669.1"/>
    <property type="molecule type" value="Genomic_DNA"/>
</dbReference>
<keyword evidence="1" id="KW-1133">Transmembrane helix</keyword>
<evidence type="ECO:0000256" key="1">
    <source>
        <dbReference type="SAM" id="Phobius"/>
    </source>
</evidence>
<sequence length="57" mass="6806">MIVELGVGILAICAVGYTVHLYRRRTRGKREQAEQDKMREKQLKMLKKIKKKFEEEK</sequence>
<proteinExistence type="predicted"/>
<comment type="caution">
    <text evidence="2">The sequence shown here is derived from an EMBL/GenBank/DDBJ whole genome shotgun (WGS) entry which is preliminary data.</text>
</comment>
<evidence type="ECO:0000313" key="2">
    <source>
        <dbReference type="EMBL" id="GAI03669.1"/>
    </source>
</evidence>
<dbReference type="AlphaFoldDB" id="X1MBD1"/>
<feature type="transmembrane region" description="Helical" evidence="1">
    <location>
        <begin position="6"/>
        <end position="22"/>
    </location>
</feature>
<gene>
    <name evidence="2" type="ORF">S06H3_16932</name>
</gene>
<reference evidence="2" key="1">
    <citation type="journal article" date="2014" name="Front. Microbiol.">
        <title>High frequency of phylogenetically diverse reductive dehalogenase-homologous genes in deep subseafloor sedimentary metagenomes.</title>
        <authorList>
            <person name="Kawai M."/>
            <person name="Futagami T."/>
            <person name="Toyoda A."/>
            <person name="Takaki Y."/>
            <person name="Nishi S."/>
            <person name="Hori S."/>
            <person name="Arai W."/>
            <person name="Tsubouchi T."/>
            <person name="Morono Y."/>
            <person name="Uchiyama I."/>
            <person name="Ito T."/>
            <person name="Fujiyama A."/>
            <person name="Inagaki F."/>
            <person name="Takami H."/>
        </authorList>
    </citation>
    <scope>NUCLEOTIDE SEQUENCE</scope>
    <source>
        <strain evidence="2">Expedition CK06-06</strain>
    </source>
</reference>
<organism evidence="2">
    <name type="scientific">marine sediment metagenome</name>
    <dbReference type="NCBI Taxonomy" id="412755"/>
    <lineage>
        <taxon>unclassified sequences</taxon>
        <taxon>metagenomes</taxon>
        <taxon>ecological metagenomes</taxon>
    </lineage>
</organism>